<dbReference type="RefSeq" id="WP_130160505.1">
    <property type="nucleotide sequence ID" value="NZ_SGIS01000092.1"/>
</dbReference>
<dbReference type="AlphaFoldDB" id="A0A4Q6XHL3"/>
<accession>A0A4Q6XHL3</accession>
<organism evidence="2 3">
    <name type="scientific">Sphingomonas populi</name>
    <dbReference type="NCBI Taxonomy" id="2484750"/>
    <lineage>
        <taxon>Bacteria</taxon>
        <taxon>Pseudomonadati</taxon>
        <taxon>Pseudomonadota</taxon>
        <taxon>Alphaproteobacteria</taxon>
        <taxon>Sphingomonadales</taxon>
        <taxon>Sphingomonadaceae</taxon>
        <taxon>Sphingomonas</taxon>
    </lineage>
</organism>
<dbReference type="Proteomes" id="UP000292085">
    <property type="component" value="Unassembled WGS sequence"/>
</dbReference>
<sequence length="62" mass="6508">MTRNNALVFATILAIGVVTMLFRGEAAAGEGLGRKTEPLGYWFIVVAASVGVVAMLVAAWLL</sequence>
<name>A0A4Q6XHL3_9SPHN</name>
<reference evidence="2 3" key="1">
    <citation type="submission" date="2019-02" db="EMBL/GenBank/DDBJ databases">
        <authorList>
            <person name="Li Y."/>
        </authorList>
    </citation>
    <scope>NUCLEOTIDE SEQUENCE [LARGE SCALE GENOMIC DNA]</scope>
    <source>
        <strain evidence="2 3">3-7</strain>
    </source>
</reference>
<proteinExistence type="predicted"/>
<keyword evidence="1" id="KW-0472">Membrane</keyword>
<keyword evidence="1" id="KW-1133">Transmembrane helix</keyword>
<keyword evidence="3" id="KW-1185">Reference proteome</keyword>
<gene>
    <name evidence="2" type="ORF">EWE75_23660</name>
</gene>
<evidence type="ECO:0000313" key="2">
    <source>
        <dbReference type="EMBL" id="RZF59093.1"/>
    </source>
</evidence>
<dbReference type="EMBL" id="SGIS01000092">
    <property type="protein sequence ID" value="RZF59093.1"/>
    <property type="molecule type" value="Genomic_DNA"/>
</dbReference>
<evidence type="ECO:0000313" key="3">
    <source>
        <dbReference type="Proteomes" id="UP000292085"/>
    </source>
</evidence>
<keyword evidence="1" id="KW-0812">Transmembrane</keyword>
<feature type="transmembrane region" description="Helical" evidence="1">
    <location>
        <begin position="39"/>
        <end position="61"/>
    </location>
</feature>
<evidence type="ECO:0000256" key="1">
    <source>
        <dbReference type="SAM" id="Phobius"/>
    </source>
</evidence>
<comment type="caution">
    <text evidence="2">The sequence shown here is derived from an EMBL/GenBank/DDBJ whole genome shotgun (WGS) entry which is preliminary data.</text>
</comment>
<protein>
    <submittedName>
        <fullName evidence="2">Uncharacterized protein</fullName>
    </submittedName>
</protein>